<evidence type="ECO:0000313" key="2">
    <source>
        <dbReference type="EMBL" id="MXU85927.1"/>
    </source>
</evidence>
<protein>
    <submittedName>
        <fullName evidence="2">Putative secreted protein</fullName>
    </submittedName>
</protein>
<accession>A0A6B0U9X7</accession>
<organism evidence="2">
    <name type="scientific">Ixodes ricinus</name>
    <name type="common">Common tick</name>
    <name type="synonym">Acarus ricinus</name>
    <dbReference type="NCBI Taxonomy" id="34613"/>
    <lineage>
        <taxon>Eukaryota</taxon>
        <taxon>Metazoa</taxon>
        <taxon>Ecdysozoa</taxon>
        <taxon>Arthropoda</taxon>
        <taxon>Chelicerata</taxon>
        <taxon>Arachnida</taxon>
        <taxon>Acari</taxon>
        <taxon>Parasitiformes</taxon>
        <taxon>Ixodida</taxon>
        <taxon>Ixodoidea</taxon>
        <taxon>Ixodidae</taxon>
        <taxon>Ixodinae</taxon>
        <taxon>Ixodes</taxon>
    </lineage>
</organism>
<dbReference type="AlphaFoldDB" id="A0A6B0U9X7"/>
<proteinExistence type="predicted"/>
<sequence length="88" mass="10032">MATVRLVCSFWVWCCVRLKRSCKNVLVFCEVIRSPMCYTENVVKSPSQLATTTVAQLARLVWWLELNVGNLFAGRLLPQPMKELTQGV</sequence>
<evidence type="ECO:0000256" key="1">
    <source>
        <dbReference type="SAM" id="SignalP"/>
    </source>
</evidence>
<feature type="chain" id="PRO_5025392827" evidence="1">
    <location>
        <begin position="22"/>
        <end position="88"/>
    </location>
</feature>
<feature type="signal peptide" evidence="1">
    <location>
        <begin position="1"/>
        <end position="21"/>
    </location>
</feature>
<reference evidence="2" key="1">
    <citation type="submission" date="2019-12" db="EMBL/GenBank/DDBJ databases">
        <title>An insight into the sialome of adult female Ixodes ricinus ticks feeding for 6 days.</title>
        <authorList>
            <person name="Perner J."/>
            <person name="Ribeiro J.M.C."/>
        </authorList>
    </citation>
    <scope>NUCLEOTIDE SEQUENCE</scope>
    <source>
        <strain evidence="2">Semi-engorged</strain>
        <tissue evidence="2">Salivary glands</tissue>
    </source>
</reference>
<dbReference type="EMBL" id="GIFC01003844">
    <property type="protein sequence ID" value="MXU85927.1"/>
    <property type="molecule type" value="Transcribed_RNA"/>
</dbReference>
<name>A0A6B0U9X7_IXORI</name>
<keyword evidence="1" id="KW-0732">Signal</keyword>